<protein>
    <submittedName>
        <fullName evidence="2">HHE domain containing protein</fullName>
    </submittedName>
</protein>
<keyword evidence="3" id="KW-1185">Reference proteome</keyword>
<dbReference type="Pfam" id="PF01814">
    <property type="entry name" value="Hemerythrin"/>
    <property type="match status" value="1"/>
</dbReference>
<dbReference type="AlphaFoldDB" id="A0A0B2WVA0"/>
<evidence type="ECO:0000313" key="3">
    <source>
        <dbReference type="Proteomes" id="UP000030816"/>
    </source>
</evidence>
<organism evidence="2 3">
    <name type="scientific">Metarhizium album (strain ARSEF 1941)</name>
    <dbReference type="NCBI Taxonomy" id="1081103"/>
    <lineage>
        <taxon>Eukaryota</taxon>
        <taxon>Fungi</taxon>
        <taxon>Dikarya</taxon>
        <taxon>Ascomycota</taxon>
        <taxon>Pezizomycotina</taxon>
        <taxon>Sordariomycetes</taxon>
        <taxon>Hypocreomycetidae</taxon>
        <taxon>Hypocreales</taxon>
        <taxon>Clavicipitaceae</taxon>
        <taxon>Metarhizium</taxon>
    </lineage>
</organism>
<feature type="domain" description="Hemerythrin-like" evidence="1">
    <location>
        <begin position="4"/>
        <end position="123"/>
    </location>
</feature>
<dbReference type="Gene3D" id="1.20.120.520">
    <property type="entry name" value="nmb1532 protein domain like"/>
    <property type="match status" value="1"/>
</dbReference>
<gene>
    <name evidence="2" type="ORF">MAM_05376</name>
</gene>
<dbReference type="RefSeq" id="XP_040677886.1">
    <property type="nucleotide sequence ID" value="XM_040824174.1"/>
</dbReference>
<dbReference type="EMBL" id="AZHE01000013">
    <property type="protein sequence ID" value="KHN96820.1"/>
    <property type="molecule type" value="Genomic_DNA"/>
</dbReference>
<proteinExistence type="predicted"/>
<name>A0A0B2WVA0_METAS</name>
<accession>A0A0B2WVA0</accession>
<dbReference type="OrthoDB" id="9983919at2759"/>
<dbReference type="GeneID" id="63739831"/>
<dbReference type="STRING" id="1081103.A0A0B2WVA0"/>
<dbReference type="HOGENOM" id="CLU_079417_0_2_1"/>
<evidence type="ECO:0000259" key="1">
    <source>
        <dbReference type="Pfam" id="PF01814"/>
    </source>
</evidence>
<evidence type="ECO:0000313" key="2">
    <source>
        <dbReference type="EMBL" id="KHN96820.1"/>
    </source>
</evidence>
<comment type="caution">
    <text evidence="2">The sequence shown here is derived from an EMBL/GenBank/DDBJ whole genome shotgun (WGS) entry which is preliminary data.</text>
</comment>
<dbReference type="Proteomes" id="UP000030816">
    <property type="component" value="Unassembled WGS sequence"/>
</dbReference>
<dbReference type="PANTHER" id="PTHR35585">
    <property type="entry name" value="HHE DOMAIN PROTEIN (AFU_ORTHOLOGUE AFUA_4G00730)"/>
    <property type="match status" value="1"/>
</dbReference>
<sequence>MSTISQAIVADHRKLEKCVNEVTNNPGNQDHQQAFGNQFVWELARHSVGEELVVYPAMDKHLGEKGREMTESDRREHHSVKQMLKEFQDTEATDPHYVKRLKMIWERLTKHIKEEEHEHLPALEKALESAGGESQAMARSFERTKLFVPTRSHPSAGEHPPFETAMGLLAAPIDRVADLFRKFPDQDRV</sequence>
<reference evidence="2 3" key="1">
    <citation type="journal article" date="2014" name="Proc. Natl. Acad. Sci. U.S.A.">
        <title>Trajectory and genomic determinants of fungal-pathogen speciation and host adaptation.</title>
        <authorList>
            <person name="Hu X."/>
            <person name="Xiao G."/>
            <person name="Zheng P."/>
            <person name="Shang Y."/>
            <person name="Su Y."/>
            <person name="Zhang X."/>
            <person name="Liu X."/>
            <person name="Zhan S."/>
            <person name="St Leger R.J."/>
            <person name="Wang C."/>
        </authorList>
    </citation>
    <scope>NUCLEOTIDE SEQUENCE [LARGE SCALE GENOMIC DNA]</scope>
    <source>
        <strain evidence="2 3">ARSEF 1941</strain>
    </source>
</reference>
<dbReference type="InterPro" id="IPR012312">
    <property type="entry name" value="Hemerythrin-like"/>
</dbReference>
<dbReference type="PANTHER" id="PTHR35585:SF1">
    <property type="entry name" value="HHE DOMAIN PROTEIN (AFU_ORTHOLOGUE AFUA_4G00730)"/>
    <property type="match status" value="1"/>
</dbReference>